<sequence length="383" mass="39785">MTAVPAPDVIPVHGTAAEPFGELREVFARAVAAQGGGGAALAIVRDGELVVDLVGGGYAPDTLQLVFSVSKGITGIAAAHASSAGLLDLDEPLGAFWPEFARPATAEITTRMVLSHRSGIASLDRSLSFAEIIAGVGDEAVAAQDPYWEPGTRHGYHAFTYGPLMDGVFRRRLGVTVGEYLARHITGPRAHEIWLGLPDEYAPRVAPVSYLPAAISATRAAFVAASGIPTGTTAALAREMDVYNQPELLRAGFPSTSGVASARSLARLFAETLEGPLLDDAARATLRTQLARGTDAVLGVETAYSAGMQLPWPQLPWLGARSYGHEAAGGSFAFADPDAGVAVAWTTDVHPRMAGASPAGLALVATIHHCLRSADGTEPGRHA</sequence>
<feature type="domain" description="Beta-lactamase-related" evidence="1">
    <location>
        <begin position="24"/>
        <end position="351"/>
    </location>
</feature>
<dbReference type="SUPFAM" id="SSF56601">
    <property type="entry name" value="beta-lactamase/transpeptidase-like"/>
    <property type="match status" value="1"/>
</dbReference>
<evidence type="ECO:0000259" key="1">
    <source>
        <dbReference type="Pfam" id="PF00144"/>
    </source>
</evidence>
<reference evidence="2 3" key="1">
    <citation type="submission" date="2022-08" db="EMBL/GenBank/DDBJ databases">
        <authorList>
            <person name="Li F."/>
        </authorList>
    </citation>
    <scope>NUCLEOTIDE SEQUENCE [LARGE SCALE GENOMIC DNA]</scope>
    <source>
        <strain evidence="2 3">10F1B-8-1</strain>
    </source>
</reference>
<keyword evidence="3" id="KW-1185">Reference proteome</keyword>
<proteinExistence type="predicted"/>
<evidence type="ECO:0000313" key="3">
    <source>
        <dbReference type="Proteomes" id="UP001205337"/>
    </source>
</evidence>
<dbReference type="Gene3D" id="3.40.710.10">
    <property type="entry name" value="DD-peptidase/beta-lactamase superfamily"/>
    <property type="match status" value="1"/>
</dbReference>
<protein>
    <submittedName>
        <fullName evidence="2">Beta-lactamase family protein</fullName>
    </submittedName>
</protein>
<comment type="caution">
    <text evidence="2">The sequence shown here is derived from an EMBL/GenBank/DDBJ whole genome shotgun (WGS) entry which is preliminary data.</text>
</comment>
<dbReference type="Pfam" id="PF00144">
    <property type="entry name" value="Beta-lactamase"/>
    <property type="match status" value="1"/>
</dbReference>
<name>A0ABT1ZDV4_9MICO</name>
<accession>A0ABT1ZDV4</accession>
<dbReference type="RefSeq" id="WP_258797897.1">
    <property type="nucleotide sequence ID" value="NZ_JANTHX010000005.1"/>
</dbReference>
<dbReference type="Proteomes" id="UP001205337">
    <property type="component" value="Unassembled WGS sequence"/>
</dbReference>
<dbReference type="EMBL" id="JANTHX010000005">
    <property type="protein sequence ID" value="MCS0498882.1"/>
    <property type="molecule type" value="Genomic_DNA"/>
</dbReference>
<dbReference type="PANTHER" id="PTHR43319:SF3">
    <property type="entry name" value="BETA-LACTAMASE-RELATED DOMAIN-CONTAINING PROTEIN"/>
    <property type="match status" value="1"/>
</dbReference>
<dbReference type="InterPro" id="IPR001466">
    <property type="entry name" value="Beta-lactam-related"/>
</dbReference>
<evidence type="ECO:0000313" key="2">
    <source>
        <dbReference type="EMBL" id="MCS0498882.1"/>
    </source>
</evidence>
<dbReference type="PANTHER" id="PTHR43319">
    <property type="entry name" value="BETA-LACTAMASE-RELATED"/>
    <property type="match status" value="1"/>
</dbReference>
<dbReference type="InterPro" id="IPR052907">
    <property type="entry name" value="Beta-lactamase/esterase"/>
</dbReference>
<organism evidence="2 3">
    <name type="scientific">Protaetiibacter mangrovi</name>
    <dbReference type="NCBI Taxonomy" id="2970926"/>
    <lineage>
        <taxon>Bacteria</taxon>
        <taxon>Bacillati</taxon>
        <taxon>Actinomycetota</taxon>
        <taxon>Actinomycetes</taxon>
        <taxon>Micrococcales</taxon>
        <taxon>Microbacteriaceae</taxon>
        <taxon>Protaetiibacter</taxon>
    </lineage>
</organism>
<gene>
    <name evidence="2" type="ORF">NUH29_04875</name>
</gene>
<dbReference type="InterPro" id="IPR012338">
    <property type="entry name" value="Beta-lactam/transpept-like"/>
</dbReference>